<dbReference type="RefSeq" id="WP_344927464.1">
    <property type="nucleotide sequence ID" value="NZ_BAABCW010000008.1"/>
</dbReference>
<evidence type="ECO:0000313" key="4">
    <source>
        <dbReference type="EMBL" id="GAA3509568.1"/>
    </source>
</evidence>
<evidence type="ECO:0000256" key="1">
    <source>
        <dbReference type="ARBA" id="ARBA00022729"/>
    </source>
</evidence>
<accession>A0ABP6UJN0</accession>
<name>A0ABP6UJN0_9FLAO</name>
<dbReference type="NCBIfam" id="TIGR04183">
    <property type="entry name" value="Por_Secre_tail"/>
    <property type="match status" value="1"/>
</dbReference>
<dbReference type="EMBL" id="BAABCW010000008">
    <property type="protein sequence ID" value="GAA3509568.1"/>
    <property type="molecule type" value="Genomic_DNA"/>
</dbReference>
<dbReference type="InterPro" id="IPR026444">
    <property type="entry name" value="Secre_tail"/>
</dbReference>
<evidence type="ECO:0000256" key="2">
    <source>
        <dbReference type="SAM" id="SignalP"/>
    </source>
</evidence>
<sequence>MKKLVLILWLITINSFAQITVQYHDFASVGDSVIEYYDRTPDESIQAGDSGPNQVWDFSSLKTIGKDTLVYMNPRDTPFSDDFPTANLALYSNNRYEAWMFMKNSPTELINKGSGVFVAGEKRIDISDETFIKYPLQYQDISSNKRSNDEIIEKTRNGTDSIKRTRVWELETLVDAWGDIILPNGTFFSLRLKAVTGFTQFFYRKEKDQWILIKQSKKNTTTCYRWFTHDKNVKYPLAQMVMDDDHKRPIIVKFLPASPFEEMINRTKVDIRAYPNPAKRQISIDMKQQQKSYINIYSFSGQLIKSIQSDQKITDIDLTTISDGTYFIVVRDTEGRILGKSKFIKTN</sequence>
<comment type="caution">
    <text evidence="4">The sequence shown here is derived from an EMBL/GenBank/DDBJ whole genome shotgun (WGS) entry which is preliminary data.</text>
</comment>
<protein>
    <recommendedName>
        <fullName evidence="3">Secretion system C-terminal sorting domain-containing protein</fullName>
    </recommendedName>
</protein>
<feature type="chain" id="PRO_5046141646" description="Secretion system C-terminal sorting domain-containing protein" evidence="2">
    <location>
        <begin position="18"/>
        <end position="347"/>
    </location>
</feature>
<reference evidence="5" key="1">
    <citation type="journal article" date="2019" name="Int. J. Syst. Evol. Microbiol.">
        <title>The Global Catalogue of Microorganisms (GCM) 10K type strain sequencing project: providing services to taxonomists for standard genome sequencing and annotation.</title>
        <authorList>
            <consortium name="The Broad Institute Genomics Platform"/>
            <consortium name="The Broad Institute Genome Sequencing Center for Infectious Disease"/>
            <person name="Wu L."/>
            <person name="Ma J."/>
        </authorList>
    </citation>
    <scope>NUCLEOTIDE SEQUENCE [LARGE SCALE GENOMIC DNA]</scope>
    <source>
        <strain evidence="5">JCM 17106</strain>
    </source>
</reference>
<gene>
    <name evidence="4" type="ORF">GCM10022393_22690</name>
</gene>
<organism evidence="4 5">
    <name type="scientific">Aquimarina addita</name>
    <dbReference type="NCBI Taxonomy" id="870485"/>
    <lineage>
        <taxon>Bacteria</taxon>
        <taxon>Pseudomonadati</taxon>
        <taxon>Bacteroidota</taxon>
        <taxon>Flavobacteriia</taxon>
        <taxon>Flavobacteriales</taxon>
        <taxon>Flavobacteriaceae</taxon>
        <taxon>Aquimarina</taxon>
    </lineage>
</organism>
<keyword evidence="5" id="KW-1185">Reference proteome</keyword>
<dbReference type="Pfam" id="PF18962">
    <property type="entry name" value="Por_Secre_tail"/>
    <property type="match status" value="1"/>
</dbReference>
<evidence type="ECO:0000259" key="3">
    <source>
        <dbReference type="Pfam" id="PF18962"/>
    </source>
</evidence>
<keyword evidence="1 2" id="KW-0732">Signal</keyword>
<proteinExistence type="predicted"/>
<feature type="domain" description="Secretion system C-terminal sorting" evidence="3">
    <location>
        <begin position="274"/>
        <end position="340"/>
    </location>
</feature>
<evidence type="ECO:0000313" key="5">
    <source>
        <dbReference type="Proteomes" id="UP001500459"/>
    </source>
</evidence>
<dbReference type="Proteomes" id="UP001500459">
    <property type="component" value="Unassembled WGS sequence"/>
</dbReference>
<feature type="signal peptide" evidence="2">
    <location>
        <begin position="1"/>
        <end position="17"/>
    </location>
</feature>